<keyword evidence="3" id="KW-1185">Reference proteome</keyword>
<proteinExistence type="predicted"/>
<evidence type="ECO:0000313" key="2">
    <source>
        <dbReference type="EMBL" id="MUN29448.1"/>
    </source>
</evidence>
<gene>
    <name evidence="2" type="ORF">GC250_08365</name>
</gene>
<keyword evidence="1" id="KW-1133">Transmembrane helix</keyword>
<name>A0A6A9QNY3_SULME</name>
<dbReference type="RefSeq" id="WP_156017026.1">
    <property type="nucleotide sequence ID" value="NZ_BBBY01000007.1"/>
</dbReference>
<keyword evidence="1" id="KW-0812">Transmembrane</keyword>
<comment type="caution">
    <text evidence="2">The sequence shown here is derived from an EMBL/GenBank/DDBJ whole genome shotgun (WGS) entry which is preliminary data.</text>
</comment>
<protein>
    <submittedName>
        <fullName evidence="2">Uncharacterized protein</fullName>
    </submittedName>
</protein>
<organism evidence="2 3">
    <name type="scientific">Sulfuracidifex metallicus DSM 6482 = JCM 9184</name>
    <dbReference type="NCBI Taxonomy" id="523847"/>
    <lineage>
        <taxon>Archaea</taxon>
        <taxon>Thermoproteota</taxon>
        <taxon>Thermoprotei</taxon>
        <taxon>Sulfolobales</taxon>
        <taxon>Sulfolobaceae</taxon>
        <taxon>Sulfuracidifex</taxon>
    </lineage>
</organism>
<dbReference type="EMBL" id="WGGD01000005">
    <property type="protein sequence ID" value="MUN29448.1"/>
    <property type="molecule type" value="Genomic_DNA"/>
</dbReference>
<dbReference type="AlphaFoldDB" id="A0A6A9QNY3"/>
<dbReference type="Proteomes" id="UP000470772">
    <property type="component" value="Unassembled WGS sequence"/>
</dbReference>
<feature type="transmembrane region" description="Helical" evidence="1">
    <location>
        <begin position="198"/>
        <end position="214"/>
    </location>
</feature>
<keyword evidence="1" id="KW-0472">Membrane</keyword>
<accession>A0A6A9QNY3</accession>
<sequence>MAKWFLLLSVIVALSMFHNVIADSNLSNVNFTLYNGSSITISYYNNVVVISHNTSINIPVGSVVTVQALSTTESPCIEVNGIKSQGTATFTVNGGQSYNVTVTLRPIMVSLKVIYRGMGNVSITFQNGSIIKVKNGSTIILPDFSLIKLNADPKSGYVSNWSNGFESNEIWCFISQNETLTLDFKKDPSTGFSGGSNLLINAALGLLLLGIYLLQRYEKRKSEDI</sequence>
<reference evidence="2 3" key="1">
    <citation type="submission" date="2019-10" db="EMBL/GenBank/DDBJ databases">
        <title>Sequencing and Assembly of Multiple Reported Metal-Biooxidizing Members of the Extremely Thermoacidophilic Archaeal Family Sulfolobaceae.</title>
        <authorList>
            <person name="Counts J.A."/>
            <person name="Kelly R.M."/>
        </authorList>
    </citation>
    <scope>NUCLEOTIDE SEQUENCE [LARGE SCALE GENOMIC DNA]</scope>
    <source>
        <strain evidence="2 3">DSM 6482</strain>
    </source>
</reference>
<evidence type="ECO:0000256" key="1">
    <source>
        <dbReference type="SAM" id="Phobius"/>
    </source>
</evidence>
<evidence type="ECO:0000313" key="3">
    <source>
        <dbReference type="Proteomes" id="UP000470772"/>
    </source>
</evidence>
<dbReference type="OrthoDB" id="34729at2157"/>